<dbReference type="EMBL" id="CP095049">
    <property type="protein sequence ID" value="UOQ53054.1"/>
    <property type="molecule type" value="Genomic_DNA"/>
</dbReference>
<protein>
    <submittedName>
        <fullName evidence="1">Uncharacterized protein</fullName>
    </submittedName>
</protein>
<name>A0ABY4FAV0_9BACT</name>
<dbReference type="Proteomes" id="UP000831785">
    <property type="component" value="Chromosome"/>
</dbReference>
<organism evidence="1 2">
    <name type="scientific">Hymenobacter cellulosivorans</name>
    <dbReference type="NCBI Taxonomy" id="2932249"/>
    <lineage>
        <taxon>Bacteria</taxon>
        <taxon>Pseudomonadati</taxon>
        <taxon>Bacteroidota</taxon>
        <taxon>Cytophagia</taxon>
        <taxon>Cytophagales</taxon>
        <taxon>Hymenobacteraceae</taxon>
        <taxon>Hymenobacter</taxon>
    </lineage>
</organism>
<sequence>MEEPLLLHRHDPCRNLFDRTRVQNQSCVYHLDVVDFDVLSYWGQHRTWTSGESLRTVRCYVRYNKALKQSTIHSFPDQAYRIADCLTKDRGKYCSWVGNLFTAEELEAELRLAEQGITESVPGPHYTFQVERTAAGYLAHGAQHPLRARGKDLHQLREETYQKLDLHLAKTGGPHVRREQLQFVLR</sequence>
<evidence type="ECO:0000313" key="2">
    <source>
        <dbReference type="Proteomes" id="UP000831785"/>
    </source>
</evidence>
<gene>
    <name evidence="1" type="ORF">MUN80_25370</name>
</gene>
<dbReference type="RefSeq" id="WP_244717754.1">
    <property type="nucleotide sequence ID" value="NZ_CP095049.1"/>
</dbReference>
<evidence type="ECO:0000313" key="1">
    <source>
        <dbReference type="EMBL" id="UOQ53054.1"/>
    </source>
</evidence>
<reference evidence="1 2" key="1">
    <citation type="submission" date="2022-04" db="EMBL/GenBank/DDBJ databases">
        <title>Hymenobacter sp. isolated from the air.</title>
        <authorList>
            <person name="Won M."/>
            <person name="Lee C.-M."/>
            <person name="Woen H.-Y."/>
            <person name="Kwon S.-W."/>
        </authorList>
    </citation>
    <scope>NUCLEOTIDE SEQUENCE [LARGE SCALE GENOMIC DNA]</scope>
    <source>
        <strain evidence="2">5116 S-27</strain>
    </source>
</reference>
<proteinExistence type="predicted"/>
<keyword evidence="2" id="KW-1185">Reference proteome</keyword>
<accession>A0ABY4FAV0</accession>